<comment type="caution">
    <text evidence="1">The sequence shown here is derived from an EMBL/GenBank/DDBJ whole genome shotgun (WGS) entry which is preliminary data.</text>
</comment>
<gene>
    <name evidence="1" type="ORF">ACFOET_08185</name>
</gene>
<protein>
    <recommendedName>
        <fullName evidence="3">3-oxoacyl-ACP synthase</fullName>
    </recommendedName>
</protein>
<accession>A0ABV7JKF7</accession>
<evidence type="ECO:0008006" key="3">
    <source>
        <dbReference type="Google" id="ProtNLM"/>
    </source>
</evidence>
<keyword evidence="2" id="KW-1185">Reference proteome</keyword>
<dbReference type="Proteomes" id="UP001595526">
    <property type="component" value="Unassembled WGS sequence"/>
</dbReference>
<reference evidence="2" key="1">
    <citation type="journal article" date="2019" name="Int. J. Syst. Evol. Microbiol.">
        <title>The Global Catalogue of Microorganisms (GCM) 10K type strain sequencing project: providing services to taxonomists for standard genome sequencing and annotation.</title>
        <authorList>
            <consortium name="The Broad Institute Genomics Platform"/>
            <consortium name="The Broad Institute Genome Sequencing Center for Infectious Disease"/>
            <person name="Wu L."/>
            <person name="Ma J."/>
        </authorList>
    </citation>
    <scope>NUCLEOTIDE SEQUENCE [LARGE SCALE GENOMIC DNA]</scope>
    <source>
        <strain evidence="2">KCTC 52416</strain>
    </source>
</reference>
<evidence type="ECO:0000313" key="1">
    <source>
        <dbReference type="EMBL" id="MFC3197587.1"/>
    </source>
</evidence>
<proteinExistence type="predicted"/>
<sequence>MDHPTYAVIVGSGSYIPTRRIRNEDFLEHAFYDQDGTRLKKINAEIIRQFGRITGIQEGGTLNADFYCRSTNSIAMAVSL</sequence>
<dbReference type="EMBL" id="JBHRTA010000023">
    <property type="protein sequence ID" value="MFC3197587.1"/>
    <property type="molecule type" value="Genomic_DNA"/>
</dbReference>
<dbReference type="RefSeq" id="WP_379021414.1">
    <property type="nucleotide sequence ID" value="NZ_JBHRTA010000023.1"/>
</dbReference>
<organism evidence="1 2">
    <name type="scientific">Parapedobacter deserti</name>
    <dbReference type="NCBI Taxonomy" id="1912957"/>
    <lineage>
        <taxon>Bacteria</taxon>
        <taxon>Pseudomonadati</taxon>
        <taxon>Bacteroidota</taxon>
        <taxon>Sphingobacteriia</taxon>
        <taxon>Sphingobacteriales</taxon>
        <taxon>Sphingobacteriaceae</taxon>
        <taxon>Parapedobacter</taxon>
    </lineage>
</organism>
<evidence type="ECO:0000313" key="2">
    <source>
        <dbReference type="Proteomes" id="UP001595526"/>
    </source>
</evidence>
<name>A0ABV7JKF7_9SPHI</name>